<evidence type="ECO:0000313" key="2">
    <source>
        <dbReference type="EMBL" id="QJA47853.1"/>
    </source>
</evidence>
<dbReference type="AlphaFoldDB" id="A0A6H1ZIV5"/>
<proteinExistence type="predicted"/>
<gene>
    <name evidence="2" type="ORF">TM448A00748_0017</name>
    <name evidence="3" type="ORF">TM448B00292_0010</name>
</gene>
<sequence length="153" mass="15932">MPTNEEMRRASGQAMVNNRRAIGQSMEDQRRAGGQAMIAQRTGTAVAADINRLTQPQQSRKTLKPVPSVGALPASQGRGVYKPPAATGTGGIASPLVELTTVGNGVTVPDRDYWPGGLLSSDGLFVLPSIKTLNLIDANNAEVQIQLAAPAGS</sequence>
<reference evidence="2" key="1">
    <citation type="submission" date="2020-03" db="EMBL/GenBank/DDBJ databases">
        <title>The deep terrestrial virosphere.</title>
        <authorList>
            <person name="Holmfeldt K."/>
            <person name="Nilsson E."/>
            <person name="Simone D."/>
            <person name="Lopez-Fernandez M."/>
            <person name="Wu X."/>
            <person name="de Brujin I."/>
            <person name="Lundin D."/>
            <person name="Andersson A."/>
            <person name="Bertilsson S."/>
            <person name="Dopson M."/>
        </authorList>
    </citation>
    <scope>NUCLEOTIDE SEQUENCE</scope>
    <source>
        <strain evidence="2">TM448A00748</strain>
        <strain evidence="3">TM448B00292</strain>
    </source>
</reference>
<feature type="region of interest" description="Disordered" evidence="1">
    <location>
        <begin position="54"/>
        <end position="88"/>
    </location>
</feature>
<evidence type="ECO:0000313" key="3">
    <source>
        <dbReference type="EMBL" id="QJH94673.1"/>
    </source>
</evidence>
<dbReference type="EMBL" id="MT144060">
    <property type="protein sequence ID" value="QJA47853.1"/>
    <property type="molecule type" value="Genomic_DNA"/>
</dbReference>
<name>A0A6H1ZIV5_9ZZZZ</name>
<evidence type="ECO:0008006" key="4">
    <source>
        <dbReference type="Google" id="ProtNLM"/>
    </source>
</evidence>
<accession>A0A6H1ZIV5</accession>
<feature type="region of interest" description="Disordered" evidence="1">
    <location>
        <begin position="1"/>
        <end position="21"/>
    </location>
</feature>
<evidence type="ECO:0000256" key="1">
    <source>
        <dbReference type="SAM" id="MobiDB-lite"/>
    </source>
</evidence>
<protein>
    <recommendedName>
        <fullName evidence="4">Tail protein</fullName>
    </recommendedName>
</protein>
<dbReference type="EMBL" id="MT144604">
    <property type="protein sequence ID" value="QJH94673.1"/>
    <property type="molecule type" value="Genomic_DNA"/>
</dbReference>
<organism evidence="2">
    <name type="scientific">viral metagenome</name>
    <dbReference type="NCBI Taxonomy" id="1070528"/>
    <lineage>
        <taxon>unclassified sequences</taxon>
        <taxon>metagenomes</taxon>
        <taxon>organismal metagenomes</taxon>
    </lineage>
</organism>